<dbReference type="Proteomes" id="UP000440578">
    <property type="component" value="Unassembled WGS sequence"/>
</dbReference>
<accession>A0A6A4WEQ8</accession>
<keyword evidence="1" id="KW-1133">Transmembrane helix</keyword>
<dbReference type="EMBL" id="VIIS01001097">
    <property type="protein sequence ID" value="KAF0302090.1"/>
    <property type="molecule type" value="Genomic_DNA"/>
</dbReference>
<keyword evidence="1" id="KW-0812">Transmembrane</keyword>
<sequence>MRLGSKQPVGRRRAPRDRVLVTVTGCDQTLHMDAETSTEAATGAARAAGLHWADWVVVVIYFGLVLAVGLLCTAAKHALPTCGHRPLSIAADRST</sequence>
<evidence type="ECO:0000313" key="2">
    <source>
        <dbReference type="EMBL" id="KAF0302090.1"/>
    </source>
</evidence>
<name>A0A6A4WEQ8_AMPAM</name>
<evidence type="ECO:0000313" key="3">
    <source>
        <dbReference type="Proteomes" id="UP000440578"/>
    </source>
</evidence>
<proteinExistence type="predicted"/>
<reference evidence="2 3" key="1">
    <citation type="submission" date="2019-07" db="EMBL/GenBank/DDBJ databases">
        <title>Draft genome assembly of a fouling barnacle, Amphibalanus amphitrite (Darwin, 1854): The first reference genome for Thecostraca.</title>
        <authorList>
            <person name="Kim W."/>
        </authorList>
    </citation>
    <scope>NUCLEOTIDE SEQUENCE [LARGE SCALE GENOMIC DNA]</scope>
    <source>
        <strain evidence="2">SNU_AA5</strain>
        <tissue evidence="2">Soma without cirri and trophi</tissue>
    </source>
</reference>
<keyword evidence="3" id="KW-1185">Reference proteome</keyword>
<evidence type="ECO:0000256" key="1">
    <source>
        <dbReference type="SAM" id="Phobius"/>
    </source>
</evidence>
<feature type="transmembrane region" description="Helical" evidence="1">
    <location>
        <begin position="55"/>
        <end position="75"/>
    </location>
</feature>
<comment type="caution">
    <text evidence="2">The sequence shown here is derived from an EMBL/GenBank/DDBJ whole genome shotgun (WGS) entry which is preliminary data.</text>
</comment>
<dbReference type="AlphaFoldDB" id="A0A6A4WEQ8"/>
<keyword evidence="1" id="KW-0472">Membrane</keyword>
<gene>
    <name evidence="2" type="ORF">FJT64_025831</name>
</gene>
<protein>
    <submittedName>
        <fullName evidence="2">Uncharacterized protein</fullName>
    </submittedName>
</protein>
<organism evidence="2 3">
    <name type="scientific">Amphibalanus amphitrite</name>
    <name type="common">Striped barnacle</name>
    <name type="synonym">Balanus amphitrite</name>
    <dbReference type="NCBI Taxonomy" id="1232801"/>
    <lineage>
        <taxon>Eukaryota</taxon>
        <taxon>Metazoa</taxon>
        <taxon>Ecdysozoa</taxon>
        <taxon>Arthropoda</taxon>
        <taxon>Crustacea</taxon>
        <taxon>Multicrustacea</taxon>
        <taxon>Cirripedia</taxon>
        <taxon>Thoracica</taxon>
        <taxon>Thoracicalcarea</taxon>
        <taxon>Balanomorpha</taxon>
        <taxon>Balanoidea</taxon>
        <taxon>Balanidae</taxon>
        <taxon>Amphibalaninae</taxon>
        <taxon>Amphibalanus</taxon>
    </lineage>
</organism>